<name>A0ABT3FX94_9BACT</name>
<evidence type="ECO:0000256" key="1">
    <source>
        <dbReference type="SAM" id="SignalP"/>
    </source>
</evidence>
<proteinExistence type="predicted"/>
<reference evidence="2" key="1">
    <citation type="submission" date="2022-10" db="EMBL/GenBank/DDBJ databases">
        <title>Luteolibacter sp. GHJ8, whole genome shotgun sequencing project.</title>
        <authorList>
            <person name="Zhao G."/>
            <person name="Shen L."/>
        </authorList>
    </citation>
    <scope>NUCLEOTIDE SEQUENCE</scope>
    <source>
        <strain evidence="2">GHJ8</strain>
    </source>
</reference>
<dbReference type="PANTHER" id="PTHR41339:SF1">
    <property type="entry name" value="SECRETED PROTEIN"/>
    <property type="match status" value="1"/>
</dbReference>
<dbReference type="SMART" id="SM00710">
    <property type="entry name" value="PbH1"/>
    <property type="match status" value="6"/>
</dbReference>
<keyword evidence="1" id="KW-0732">Signal</keyword>
<gene>
    <name evidence="2" type="ORF">OJ996_01355</name>
</gene>
<feature type="signal peptide" evidence="1">
    <location>
        <begin position="1"/>
        <end position="28"/>
    </location>
</feature>
<evidence type="ECO:0000313" key="2">
    <source>
        <dbReference type="EMBL" id="MCW1912199.1"/>
    </source>
</evidence>
<evidence type="ECO:0000313" key="3">
    <source>
        <dbReference type="Proteomes" id="UP001165653"/>
    </source>
</evidence>
<accession>A0ABT3FX94</accession>
<keyword evidence="3" id="KW-1185">Reference proteome</keyword>
<dbReference type="EMBL" id="JAPDDR010000001">
    <property type="protein sequence ID" value="MCW1912199.1"/>
    <property type="molecule type" value="Genomic_DNA"/>
</dbReference>
<dbReference type="InterPro" id="IPR006626">
    <property type="entry name" value="PbH1"/>
</dbReference>
<protein>
    <recommendedName>
        <fullName evidence="4">T9SS C-terminal target domain-containing protein</fullName>
    </recommendedName>
</protein>
<feature type="chain" id="PRO_5045844571" description="T9SS C-terminal target domain-containing protein" evidence="1">
    <location>
        <begin position="29"/>
        <end position="1151"/>
    </location>
</feature>
<dbReference type="RefSeq" id="WP_264510379.1">
    <property type="nucleotide sequence ID" value="NZ_JAPDDR010000001.1"/>
</dbReference>
<dbReference type="PANTHER" id="PTHR41339">
    <property type="entry name" value="LIPL48"/>
    <property type="match status" value="1"/>
</dbReference>
<comment type="caution">
    <text evidence="2">The sequence shown here is derived from an EMBL/GenBank/DDBJ whole genome shotgun (WGS) entry which is preliminary data.</text>
</comment>
<dbReference type="Proteomes" id="UP001165653">
    <property type="component" value="Unassembled WGS sequence"/>
</dbReference>
<sequence length="1151" mass="119152">MKAPRLTLPKHWLTVLLGFGLAASQGHAAQIGVFTDADLTEFDPVLGVRVLKASQTWTADNQYILTDRVFIKNGQTLTIQPGTKIYGSVNENGSGKTDDSVGALIACRGGRLVADGTAANPIIFTSIRELEVETGVDSPFDPDSTVGPAPTAADGGQWGGVILLGNAPITVSDNLGANLGQAEIEGFLPAGSPSNDGDSRADAIEYGPDGNFPPDPTDDSGIIRYVSIRHGGYEFETGKEINGLTLGGVGSGTIIEHVEVYANSDDGVEFFGGTVNTKYLVMAYNQDDSFDIDMGHTGTHQFWFSVQAPGIADGGGEWDGIESNPSNGTNQAAGKNAGLQLSKPIIYNATFIGAGAAATPTVEKGNHGFTIEDYFNGELYNSVIDDFSGDLVNLRDGANSTGATPAMAHNTVGRFGGGTPGSNQTYITGVNSFNLFYNALGQVQNGNSAANTNPQYKTYTRNGSNVLTAIDPRPAGASPLLASNGATLQTGAPVATNYRGAFSASSNWAAGWTKLSKSGVLTSDLNLGANDVNVVGDTSVTTFDATLGVQVLTGTNQVWTADKTYILTDRVFIKNGQTLTIQPGTKIYGLTRENGAGKTDDSVGALIACRGGRLVADGTAANPIIFSSVKELESIRGTDVDGDTVVASAPTAADGGQWGGVILLGNAPITVSDNLGGNLGQAEIEGFLPAGSPSNDGDSRADAIEYGPDGNFPPDPADDSGIIRYVSIRHGGYEFETGKEINGLTLGGVGSGTIIEHVEVYANSDDGVEFFGGTVNTKYLVMAYNQDDSFDIDMGHTGTHQFWFSVQAPGIADGGGEWDGIESNPSNGTNQAAGKNAGLQLSKPIIYNATFIGAGATATPTVEKGNHGFTIEDYFNGELYNSVIDDFAGDLVNLRDGANSTGATPAMAHNTVGRFGGGTPGSNQTYITGVNSFNLFYNALGQVQNGNSAANTNPQYTTYTRSGSNVLTAIDPRPAAASPLLVSNGATLQTGAPTATTYRGAFGADNWASGWTKLSTSGVLVGGGSTPSDFDTWGAANGVSAGNLTGDVDGDGVTNEFEYAFGLNPQSGASSNAFLAQVNKATGKFSYTRRAVSLTGLEYNILTSSTLAGWTEDAGATQVVTGTVGDIETVEVTLSPALLAEGKLFIRVEFE</sequence>
<evidence type="ECO:0008006" key="4">
    <source>
        <dbReference type="Google" id="ProtNLM"/>
    </source>
</evidence>
<organism evidence="2 3">
    <name type="scientific">Luteolibacter rhizosphaerae</name>
    <dbReference type="NCBI Taxonomy" id="2989719"/>
    <lineage>
        <taxon>Bacteria</taxon>
        <taxon>Pseudomonadati</taxon>
        <taxon>Verrucomicrobiota</taxon>
        <taxon>Verrucomicrobiia</taxon>
        <taxon>Verrucomicrobiales</taxon>
        <taxon>Verrucomicrobiaceae</taxon>
        <taxon>Luteolibacter</taxon>
    </lineage>
</organism>